<sequence>MNAILVFSLRLLLILLSYTFLGWIIYTIFMDLKRERSLQEEKTTSPIVLSVKIEDEEITKRFRQPEIILGRDPSADFSLNNETISLRHCKVFFRQKQWWVEDLKSTNGTYLNQGQVTTNTILTDGDKLTLGKVDITIRINQNIILE</sequence>
<dbReference type="Gene3D" id="2.60.200.20">
    <property type="match status" value="1"/>
</dbReference>
<dbReference type="SMART" id="SM00240">
    <property type="entry name" value="FHA"/>
    <property type="match status" value="1"/>
</dbReference>
<comment type="caution">
    <text evidence="3">The sequence shown here is derived from an EMBL/GenBank/DDBJ whole genome shotgun (WGS) entry which is preliminary data.</text>
</comment>
<keyword evidence="1" id="KW-0472">Membrane</keyword>
<evidence type="ECO:0000256" key="1">
    <source>
        <dbReference type="SAM" id="Phobius"/>
    </source>
</evidence>
<evidence type="ECO:0000313" key="4">
    <source>
        <dbReference type="Proteomes" id="UP000064249"/>
    </source>
</evidence>
<dbReference type="CDD" id="cd00060">
    <property type="entry name" value="FHA"/>
    <property type="match status" value="1"/>
</dbReference>
<gene>
    <name evidence="3" type="ORF">XD73_1022</name>
</gene>
<dbReference type="PANTHER" id="PTHR23308">
    <property type="entry name" value="NUCLEAR INHIBITOR OF PROTEIN PHOSPHATASE-1"/>
    <property type="match status" value="1"/>
</dbReference>
<dbReference type="PROSITE" id="PS50006">
    <property type="entry name" value="FHA_DOMAIN"/>
    <property type="match status" value="1"/>
</dbReference>
<dbReference type="EMBL" id="LGFU01000072">
    <property type="protein sequence ID" value="KUK46105.1"/>
    <property type="molecule type" value="Genomic_DNA"/>
</dbReference>
<organism evidence="3 4">
    <name type="scientific">Anaerolinea thermophila</name>
    <dbReference type="NCBI Taxonomy" id="167964"/>
    <lineage>
        <taxon>Bacteria</taxon>
        <taxon>Bacillati</taxon>
        <taxon>Chloroflexota</taxon>
        <taxon>Anaerolineae</taxon>
        <taxon>Anaerolineales</taxon>
        <taxon>Anaerolineaceae</taxon>
        <taxon>Anaerolinea</taxon>
    </lineage>
</organism>
<dbReference type="AlphaFoldDB" id="A0A117LGN8"/>
<feature type="domain" description="FHA" evidence="2">
    <location>
        <begin position="67"/>
        <end position="116"/>
    </location>
</feature>
<keyword evidence="1" id="KW-1133">Transmembrane helix</keyword>
<dbReference type="InterPro" id="IPR008984">
    <property type="entry name" value="SMAD_FHA_dom_sf"/>
</dbReference>
<dbReference type="InterPro" id="IPR050923">
    <property type="entry name" value="Cell_Proc_Reg/RNA_Proc"/>
</dbReference>
<feature type="transmembrane region" description="Helical" evidence="1">
    <location>
        <begin position="6"/>
        <end position="29"/>
    </location>
</feature>
<protein>
    <recommendedName>
        <fullName evidence="2">FHA domain-containing protein</fullName>
    </recommendedName>
</protein>
<dbReference type="Proteomes" id="UP000064249">
    <property type="component" value="Unassembled WGS sequence"/>
</dbReference>
<accession>A0A117LGN8</accession>
<dbReference type="Pfam" id="PF00498">
    <property type="entry name" value="FHA"/>
    <property type="match status" value="1"/>
</dbReference>
<keyword evidence="1" id="KW-0812">Transmembrane</keyword>
<evidence type="ECO:0000259" key="2">
    <source>
        <dbReference type="PROSITE" id="PS50006"/>
    </source>
</evidence>
<reference evidence="3 4" key="1">
    <citation type="journal article" date="2015" name="MBio">
        <title>Genome-Resolved Metagenomic Analysis Reveals Roles for Candidate Phyla and Other Microbial Community Members in Biogeochemical Transformations in Oil Reservoirs.</title>
        <authorList>
            <person name="Hu P."/>
            <person name="Tom L."/>
            <person name="Singh A."/>
            <person name="Thomas B.C."/>
            <person name="Baker B.J."/>
            <person name="Piceno Y.M."/>
            <person name="Andersen G.L."/>
            <person name="Banfield J.F."/>
        </authorList>
    </citation>
    <scope>NUCLEOTIDE SEQUENCE [LARGE SCALE GENOMIC DNA]</scope>
    <source>
        <strain evidence="3">46_16</strain>
    </source>
</reference>
<evidence type="ECO:0000313" key="3">
    <source>
        <dbReference type="EMBL" id="KUK46105.1"/>
    </source>
</evidence>
<dbReference type="SUPFAM" id="SSF49879">
    <property type="entry name" value="SMAD/FHA domain"/>
    <property type="match status" value="1"/>
</dbReference>
<name>A0A117LGN8_9CHLR</name>
<dbReference type="InterPro" id="IPR000253">
    <property type="entry name" value="FHA_dom"/>
</dbReference>
<proteinExistence type="predicted"/>